<name>A0A3Q8F734_9PROT</name>
<evidence type="ECO:0000256" key="5">
    <source>
        <dbReference type="ARBA" id="ARBA00022927"/>
    </source>
</evidence>
<dbReference type="InterPro" id="IPR005807">
    <property type="entry name" value="SecE_bac"/>
</dbReference>
<proteinExistence type="inferred from homology"/>
<evidence type="ECO:0000256" key="7">
    <source>
        <dbReference type="ARBA" id="ARBA00023010"/>
    </source>
</evidence>
<sequence>MKLLFKMSNKIKNFISGSLFLAAILSYFLLKNNNFIVRLFFCSSLISLSVFILSLNSFGQNLLTFFIASYEELKKVIWPANKEIIHMAFLVFLFSILSGFFIWIIDKAIAFLIYAFLLGWK</sequence>
<dbReference type="NCBIfam" id="TIGR00964">
    <property type="entry name" value="secE_bact"/>
    <property type="match status" value="1"/>
</dbReference>
<gene>
    <name evidence="9 10" type="primary">secE</name>
    <name evidence="10" type="ORF">CKSOR_00709</name>
</gene>
<dbReference type="GO" id="GO:0008320">
    <property type="term" value="F:protein transmembrane transporter activity"/>
    <property type="evidence" value="ECO:0007669"/>
    <property type="project" value="UniProtKB-UniRule"/>
</dbReference>
<dbReference type="GO" id="GO:0043952">
    <property type="term" value="P:protein transport by the Sec complex"/>
    <property type="evidence" value="ECO:0007669"/>
    <property type="project" value="UniProtKB-UniRule"/>
</dbReference>
<keyword evidence="7 9" id="KW-0811">Translocation</keyword>
<protein>
    <recommendedName>
        <fullName evidence="9">Protein translocase subunit SecE</fullName>
    </recommendedName>
</protein>
<evidence type="ECO:0000256" key="8">
    <source>
        <dbReference type="ARBA" id="ARBA00023136"/>
    </source>
</evidence>
<reference evidence="10 11" key="1">
    <citation type="journal article" date="2018" name="Parasitology">
        <title>The reduced genome of Candidatus Kinetoplastibacterium sorsogonicusi, the endosymbiont of Kentomonas sorsogonicus (Trypanosomatidae): loss of the haem-synthesis pathway.</title>
        <authorList>
            <person name="Silva F.M."/>
            <person name="Kostygov A.Y."/>
            <person name="Spodareva V.V."/>
            <person name="Butenko A."/>
            <person name="Tossou R."/>
            <person name="Lukes J."/>
            <person name="Yurchenko V."/>
            <person name="Alves J.M.P."/>
        </authorList>
    </citation>
    <scope>NUCLEOTIDE SEQUENCE [LARGE SCALE GENOMIC DNA]</scope>
    <source>
        <strain evidence="10 11">MF-08</strain>
    </source>
</reference>
<keyword evidence="6 9" id="KW-1133">Transmembrane helix</keyword>
<evidence type="ECO:0000256" key="2">
    <source>
        <dbReference type="ARBA" id="ARBA00022448"/>
    </source>
</evidence>
<dbReference type="KEGG" id="kso:CKSOR_00709"/>
<dbReference type="GO" id="GO:0009306">
    <property type="term" value="P:protein secretion"/>
    <property type="evidence" value="ECO:0007669"/>
    <property type="project" value="UniProtKB-UniRule"/>
</dbReference>
<dbReference type="PANTHER" id="PTHR33910">
    <property type="entry name" value="PROTEIN TRANSLOCASE SUBUNIT SECE"/>
    <property type="match status" value="1"/>
</dbReference>
<keyword evidence="11" id="KW-1185">Reference proteome</keyword>
<keyword evidence="3 9" id="KW-1003">Cell membrane</keyword>
<evidence type="ECO:0000256" key="4">
    <source>
        <dbReference type="ARBA" id="ARBA00022692"/>
    </source>
</evidence>
<comment type="similarity">
    <text evidence="9">Belongs to the SecE/SEC61-gamma family.</text>
</comment>
<dbReference type="Pfam" id="PF00584">
    <property type="entry name" value="SecE"/>
    <property type="match status" value="1"/>
</dbReference>
<evidence type="ECO:0000256" key="1">
    <source>
        <dbReference type="ARBA" id="ARBA00004370"/>
    </source>
</evidence>
<dbReference type="EMBL" id="CP025628">
    <property type="protein sequence ID" value="AWD32810.1"/>
    <property type="molecule type" value="Genomic_DNA"/>
</dbReference>
<comment type="function">
    <text evidence="9">Essential subunit of the Sec protein translocation channel SecYEG. Clamps together the 2 halves of SecY. May contact the channel plug during translocation.</text>
</comment>
<comment type="subunit">
    <text evidence="9">Component of the Sec protein translocase complex. Heterotrimer consisting of SecY, SecE and SecG subunits. The heterotrimers can form oligomers, although 1 heterotrimer is thought to be able to translocate proteins. Interacts with the ribosome. Interacts with SecDF, and other proteins may be involved. Interacts with SecA.</text>
</comment>
<dbReference type="GO" id="GO:0005886">
    <property type="term" value="C:plasma membrane"/>
    <property type="evidence" value="ECO:0007669"/>
    <property type="project" value="UniProtKB-UniRule"/>
</dbReference>
<evidence type="ECO:0000256" key="6">
    <source>
        <dbReference type="ARBA" id="ARBA00022989"/>
    </source>
</evidence>
<feature type="transmembrane region" description="Helical" evidence="9">
    <location>
        <begin position="84"/>
        <end position="117"/>
    </location>
</feature>
<feature type="transmembrane region" description="Helical" evidence="9">
    <location>
        <begin position="12"/>
        <end position="30"/>
    </location>
</feature>
<organism evidence="10 11">
    <name type="scientific">Candidatus Kinetoplastidibacterium kentomonadis</name>
    <dbReference type="NCBI Taxonomy" id="1576550"/>
    <lineage>
        <taxon>Bacteria</taxon>
        <taxon>Pseudomonadati</taxon>
        <taxon>Pseudomonadota</taxon>
        <taxon>Betaproteobacteria</taxon>
        <taxon>Candidatus Kinetoplastidibacterium</taxon>
    </lineage>
</organism>
<dbReference type="Proteomes" id="UP000266796">
    <property type="component" value="Chromosome"/>
</dbReference>
<keyword evidence="4 9" id="KW-0812">Transmembrane</keyword>
<dbReference type="InterPro" id="IPR001901">
    <property type="entry name" value="Translocase_SecE/Sec61-g"/>
</dbReference>
<dbReference type="RefSeq" id="WP_108674198.1">
    <property type="nucleotide sequence ID" value="NZ_CP025628.1"/>
</dbReference>
<evidence type="ECO:0000256" key="9">
    <source>
        <dbReference type="HAMAP-Rule" id="MF_00422"/>
    </source>
</evidence>
<accession>A0A3Q8F734</accession>
<comment type="caution">
    <text evidence="9">Lacks conserved residue(s) required for the propagation of feature annotation.</text>
</comment>
<dbReference type="GO" id="GO:0065002">
    <property type="term" value="P:intracellular protein transmembrane transport"/>
    <property type="evidence" value="ECO:0007669"/>
    <property type="project" value="UniProtKB-UniRule"/>
</dbReference>
<dbReference type="InterPro" id="IPR038379">
    <property type="entry name" value="SecE_sf"/>
</dbReference>
<dbReference type="PRINTS" id="PR01650">
    <property type="entry name" value="SECETRNLCASE"/>
</dbReference>
<evidence type="ECO:0000313" key="11">
    <source>
        <dbReference type="Proteomes" id="UP000266796"/>
    </source>
</evidence>
<dbReference type="AlphaFoldDB" id="A0A3Q8F734"/>
<dbReference type="PANTHER" id="PTHR33910:SF1">
    <property type="entry name" value="PROTEIN TRANSLOCASE SUBUNIT SECE"/>
    <property type="match status" value="1"/>
</dbReference>
<keyword evidence="5 9" id="KW-0653">Protein transport</keyword>
<dbReference type="HAMAP" id="MF_00422">
    <property type="entry name" value="SecE"/>
    <property type="match status" value="1"/>
</dbReference>
<keyword evidence="2 9" id="KW-0813">Transport</keyword>
<keyword evidence="8 9" id="KW-0472">Membrane</keyword>
<evidence type="ECO:0000313" key="10">
    <source>
        <dbReference type="EMBL" id="AWD32810.1"/>
    </source>
</evidence>
<dbReference type="Gene3D" id="1.20.5.1030">
    <property type="entry name" value="Preprotein translocase secy subunit"/>
    <property type="match status" value="1"/>
</dbReference>
<dbReference type="GO" id="GO:0006605">
    <property type="term" value="P:protein targeting"/>
    <property type="evidence" value="ECO:0007669"/>
    <property type="project" value="UniProtKB-UniRule"/>
</dbReference>
<comment type="subcellular location">
    <subcellularLocation>
        <location evidence="1">Membrane</location>
    </subcellularLocation>
</comment>
<evidence type="ECO:0000256" key="3">
    <source>
        <dbReference type="ARBA" id="ARBA00022475"/>
    </source>
</evidence>
<dbReference type="OrthoDB" id="9806365at2"/>